<protein>
    <recommendedName>
        <fullName evidence="3">Esterase</fullName>
    </recommendedName>
</protein>
<reference evidence="1 2" key="1">
    <citation type="submission" date="2017-11" db="EMBL/GenBank/DDBJ databases">
        <title>Genomic Encyclopedia of Type Strains, Phase III (KMG-III): the genomes of soil and plant-associated and newly described type strains.</title>
        <authorList>
            <person name="Whitman W."/>
        </authorList>
    </citation>
    <scope>NUCLEOTIDE SEQUENCE [LARGE SCALE GENOMIC DNA]</scope>
    <source>
        <strain evidence="1 2">CGMCC 1.12274</strain>
    </source>
</reference>
<dbReference type="SUPFAM" id="SSF53474">
    <property type="entry name" value="alpha/beta-Hydrolases"/>
    <property type="match status" value="1"/>
</dbReference>
<comment type="caution">
    <text evidence="1">The sequence shown here is derived from an EMBL/GenBank/DDBJ whole genome shotgun (WGS) entry which is preliminary data.</text>
</comment>
<name>A0A2N0I3D2_9SPHN</name>
<dbReference type="Proteomes" id="UP000232587">
    <property type="component" value="Unassembled WGS sequence"/>
</dbReference>
<dbReference type="Gene3D" id="3.40.50.1820">
    <property type="entry name" value="alpha/beta hydrolase"/>
    <property type="match status" value="1"/>
</dbReference>
<sequence length="221" mass="24011">MPLLPPPAKPVDPAILLVPGLGDSGPSHWQTLWEHELDAASKVELGDWERPHRNTWVNKLNLAIHRAGRPVILVAHSLGCLAVAWWAHYEQPQRGDPVLGALLVAPPEADFFPRDERLNPFAPVPVDPLPFESLLIASRNDPWMNFHTAAWLASHWKSDLVDLGEAGHINADSGLGLWHEGLALLDRLKARIGAGNAGHNPAERIATGRLGLPSHFAAGAS</sequence>
<dbReference type="Pfam" id="PF06821">
    <property type="entry name" value="Ser_hydrolase"/>
    <property type="match status" value="1"/>
</dbReference>
<dbReference type="AlphaFoldDB" id="A0A2N0I3D2"/>
<evidence type="ECO:0000313" key="2">
    <source>
        <dbReference type="Proteomes" id="UP000232587"/>
    </source>
</evidence>
<gene>
    <name evidence="1" type="ORF">B0I00_0905</name>
</gene>
<dbReference type="InterPro" id="IPR029058">
    <property type="entry name" value="AB_hydrolase_fold"/>
</dbReference>
<dbReference type="OrthoDB" id="9804993at2"/>
<accession>A0A2N0I3D2</accession>
<evidence type="ECO:0000313" key="1">
    <source>
        <dbReference type="EMBL" id="PKB25699.1"/>
    </source>
</evidence>
<keyword evidence="2" id="KW-1185">Reference proteome</keyword>
<dbReference type="RefSeq" id="WP_100866112.1">
    <property type="nucleotide sequence ID" value="NZ_PHUF01000002.1"/>
</dbReference>
<proteinExistence type="predicted"/>
<dbReference type="GO" id="GO:0016787">
    <property type="term" value="F:hydrolase activity"/>
    <property type="evidence" value="ECO:0007669"/>
    <property type="project" value="InterPro"/>
</dbReference>
<organism evidence="1 2">
    <name type="scientific">Novosphingobium kunmingense</name>
    <dbReference type="NCBI Taxonomy" id="1211806"/>
    <lineage>
        <taxon>Bacteria</taxon>
        <taxon>Pseudomonadati</taxon>
        <taxon>Pseudomonadota</taxon>
        <taxon>Alphaproteobacteria</taxon>
        <taxon>Sphingomonadales</taxon>
        <taxon>Sphingomonadaceae</taxon>
        <taxon>Novosphingobium</taxon>
    </lineage>
</organism>
<dbReference type="EMBL" id="PHUF01000002">
    <property type="protein sequence ID" value="PKB25699.1"/>
    <property type="molecule type" value="Genomic_DNA"/>
</dbReference>
<evidence type="ECO:0008006" key="3">
    <source>
        <dbReference type="Google" id="ProtNLM"/>
    </source>
</evidence>
<dbReference type="InterPro" id="IPR010662">
    <property type="entry name" value="RBBP9/YdeN"/>
</dbReference>